<dbReference type="OrthoDB" id="3210767at2"/>
<dbReference type="AlphaFoldDB" id="E1QVW6"/>
<reference evidence="2 3" key="1">
    <citation type="journal article" date="2010" name="Stand. Genomic Sci.">
        <title>Complete genome sequence of Olsenella uli type strain (VPI D76D-27C).</title>
        <authorList>
            <person name="Goker M."/>
            <person name="Held B."/>
            <person name="Lucas S."/>
            <person name="Nolan M."/>
            <person name="Yasawong M."/>
            <person name="Glavina Del Rio T."/>
            <person name="Tice H."/>
            <person name="Cheng J.F."/>
            <person name="Bruce D."/>
            <person name="Detter J.C."/>
            <person name="Tapia R."/>
            <person name="Han C."/>
            <person name="Goodwin L."/>
            <person name="Pitluck S."/>
            <person name="Liolios K."/>
            <person name="Ivanova N."/>
            <person name="Mavromatis K."/>
            <person name="Mikhailova N."/>
            <person name="Pati A."/>
            <person name="Chen A."/>
            <person name="Palaniappan K."/>
            <person name="Land M."/>
            <person name="Hauser L."/>
            <person name="Chang Y.J."/>
            <person name="Jeffries C.D."/>
            <person name="Rohde M."/>
            <person name="Sikorski J."/>
            <person name="Pukall R."/>
            <person name="Woyke T."/>
            <person name="Bristow J."/>
            <person name="Eisen J.A."/>
            <person name="Markowitz V."/>
            <person name="Hugenholtz P."/>
            <person name="Kyrpides N.C."/>
            <person name="Klenk H.P."/>
            <person name="Lapidus A."/>
        </authorList>
    </citation>
    <scope>NUCLEOTIDE SEQUENCE [LARGE SCALE GENOMIC DNA]</scope>
    <source>
        <strain evidence="3">ATCC 49627 / DSM 7084 / CIP 109912 / JCM 12494 / NCIMB 702895 / VPI D76D-27C</strain>
    </source>
</reference>
<name>E1QVW6_OLSUV</name>
<evidence type="ECO:0000313" key="2">
    <source>
        <dbReference type="EMBL" id="ADK68269.1"/>
    </source>
</evidence>
<dbReference type="Pfam" id="PF03883">
    <property type="entry name" value="H2O2_YaaD"/>
    <property type="match status" value="1"/>
</dbReference>
<dbReference type="HAMAP" id="MF_00652">
    <property type="entry name" value="UPF0246"/>
    <property type="match status" value="1"/>
</dbReference>
<accession>E1QVW6</accession>
<evidence type="ECO:0000313" key="3">
    <source>
        <dbReference type="Proteomes" id="UP000000333"/>
    </source>
</evidence>
<dbReference type="GeneID" id="78512580"/>
<dbReference type="GO" id="GO:0005829">
    <property type="term" value="C:cytosol"/>
    <property type="evidence" value="ECO:0007669"/>
    <property type="project" value="TreeGrafter"/>
</dbReference>
<dbReference type="Proteomes" id="UP000000333">
    <property type="component" value="Chromosome"/>
</dbReference>
<dbReference type="HOGENOM" id="CLU_061989_1_0_11"/>
<sequence length="282" mass="31406">MSLRLIISPAKRMRPVEGPPFAQTEPQFLSDAVSLARQLRSLSYVELRELWGCSERLAAENARRVRTLAEDMAADTGTLTAAVMAYDGIQYQHLRASVMDERQLSWLGEHLRIASGLYGLLRPFDGVVPYRLEMQAGLAVDGARNLYQYWGGRPYDALCSGRDVDTIVNLASVEYARAMLPQHARGAPPHAQGTGPRVVTCLFGDIRTSDDRLVQRATEAKATRGTFVRWCAERGVDSVVEMRDFDERGYALDERRSDDTTLAFTRAHSIHALSGSLCARRS</sequence>
<dbReference type="STRING" id="633147.Olsu_1159"/>
<proteinExistence type="inferred from homology"/>
<dbReference type="EMBL" id="CP002106">
    <property type="protein sequence ID" value="ADK68269.1"/>
    <property type="molecule type" value="Genomic_DNA"/>
</dbReference>
<protein>
    <recommendedName>
        <fullName evidence="1">UPF0246 protein Olsu_1159</fullName>
    </recommendedName>
</protein>
<dbReference type="KEGG" id="ols:Olsu_1159"/>
<evidence type="ECO:0000256" key="1">
    <source>
        <dbReference type="HAMAP-Rule" id="MF_00652"/>
    </source>
</evidence>
<keyword evidence="3" id="KW-1185">Reference proteome</keyword>
<dbReference type="RefSeq" id="WP_013252021.1">
    <property type="nucleotide sequence ID" value="NC_014363.1"/>
</dbReference>
<dbReference type="PANTHER" id="PTHR30283">
    <property type="entry name" value="PEROXIDE STRESS RESPONSE PROTEIN YAAA"/>
    <property type="match status" value="1"/>
</dbReference>
<gene>
    <name evidence="2" type="ordered locus">Olsu_1159</name>
</gene>
<organism evidence="2 3">
    <name type="scientific">Olsenella uli (strain ATCC 49627 / DSM 7084 / CCUG 31166 / CIP 109912 / JCM 12494 / LMG 11480 / NCIMB 702895 / VPI D76D-27C)</name>
    <name type="common">Lactobacillus uli</name>
    <dbReference type="NCBI Taxonomy" id="633147"/>
    <lineage>
        <taxon>Bacteria</taxon>
        <taxon>Bacillati</taxon>
        <taxon>Actinomycetota</taxon>
        <taxon>Coriobacteriia</taxon>
        <taxon>Coriobacteriales</taxon>
        <taxon>Atopobiaceae</taxon>
        <taxon>Olsenella</taxon>
    </lineage>
</organism>
<dbReference type="InterPro" id="IPR005583">
    <property type="entry name" value="YaaA"/>
</dbReference>
<dbReference type="PANTHER" id="PTHR30283:SF4">
    <property type="entry name" value="PEROXIDE STRESS RESISTANCE PROTEIN YAAA"/>
    <property type="match status" value="1"/>
</dbReference>
<dbReference type="eggNOG" id="COG3022">
    <property type="taxonomic scope" value="Bacteria"/>
</dbReference>
<dbReference type="GO" id="GO:0033194">
    <property type="term" value="P:response to hydroperoxide"/>
    <property type="evidence" value="ECO:0007669"/>
    <property type="project" value="TreeGrafter"/>
</dbReference>
<dbReference type="PATRIC" id="fig|633147.7.peg.381"/>
<comment type="similarity">
    <text evidence="1">Belongs to the UPF0246 family.</text>
</comment>